<organism evidence="1 2">
    <name type="scientific">Peronosclerospora sorghi</name>
    <dbReference type="NCBI Taxonomy" id="230839"/>
    <lineage>
        <taxon>Eukaryota</taxon>
        <taxon>Sar</taxon>
        <taxon>Stramenopiles</taxon>
        <taxon>Oomycota</taxon>
        <taxon>Peronosporomycetes</taxon>
        <taxon>Peronosporales</taxon>
        <taxon>Peronosporaceae</taxon>
        <taxon>Peronosclerospora</taxon>
    </lineage>
</organism>
<sequence length="432" mass="48801">MLRVRVALESGCTNVVLASAPPQFIRMQLGLPLVLLMASAWPRVTRPADVGTSDDAYSILARVETDASVLAVVRRVVHRKHVLFLVHDDAIIGAQFDHAWLRHVTAFPGFAIMQCAAYLARTPTRAAQIGLGIGTVPTFLREHDIPTDVIEISEAVVTLAETYFQYDACRVLEDDDDDPVCEQGKTFVMDGLAFLSRSPETLRLQTHASSRPYDLFLVDVYTGSNPLLFFVRERLERIRDTWLTRDGVVVLNVVGFIHGPRAAVPRSVYRTLQTVFRHVQCFREVEDAEHPLAANIILFASNEPFHFDLPTSDRYENPIKGSIYDVVKNFPSWEVTNARSGRDPACLLLSLMCIFTDLQDPIEIALDQRDVEDKPEIQFDTQDAPGVMVLTEAEHGQEAFDEIHAYLHDHMRQRKADYLPPAFWDEMQRRGS</sequence>
<evidence type="ECO:0000313" key="2">
    <source>
        <dbReference type="Proteomes" id="UP001163321"/>
    </source>
</evidence>
<name>A0ACC0WS75_9STRA</name>
<dbReference type="Proteomes" id="UP001163321">
    <property type="component" value="Chromosome 1"/>
</dbReference>
<dbReference type="EMBL" id="CM047580">
    <property type="protein sequence ID" value="KAI9921146.1"/>
    <property type="molecule type" value="Genomic_DNA"/>
</dbReference>
<keyword evidence="2" id="KW-1185">Reference proteome</keyword>
<accession>A0ACC0WS75</accession>
<reference evidence="1 2" key="1">
    <citation type="journal article" date="2022" name="bioRxiv">
        <title>The genome of the oomycete Peronosclerospora sorghi, a cosmopolitan pathogen of maize and sorghum, is inflated with dispersed pseudogenes.</title>
        <authorList>
            <person name="Fletcher K."/>
            <person name="Martin F."/>
            <person name="Isakeit T."/>
            <person name="Cavanaugh K."/>
            <person name="Magill C."/>
            <person name="Michelmore R."/>
        </authorList>
    </citation>
    <scope>NUCLEOTIDE SEQUENCE [LARGE SCALE GENOMIC DNA]</scope>
    <source>
        <strain evidence="1">P6</strain>
    </source>
</reference>
<comment type="caution">
    <text evidence="1">The sequence shown here is derived from an EMBL/GenBank/DDBJ whole genome shotgun (WGS) entry which is preliminary data.</text>
</comment>
<evidence type="ECO:0000313" key="1">
    <source>
        <dbReference type="EMBL" id="KAI9921146.1"/>
    </source>
</evidence>
<protein>
    <submittedName>
        <fullName evidence="1">Uncharacterized protein</fullName>
    </submittedName>
</protein>
<gene>
    <name evidence="1" type="ORF">PsorP6_001849</name>
</gene>
<proteinExistence type="predicted"/>